<feature type="region of interest" description="Disordered" evidence="1">
    <location>
        <begin position="98"/>
        <end position="144"/>
    </location>
</feature>
<comment type="caution">
    <text evidence="2">The sequence shown here is derived from an EMBL/GenBank/DDBJ whole genome shotgun (WGS) entry which is preliminary data.</text>
</comment>
<proteinExistence type="predicted"/>
<feature type="region of interest" description="Disordered" evidence="1">
    <location>
        <begin position="1"/>
        <end position="37"/>
    </location>
</feature>
<reference evidence="2 3" key="1">
    <citation type="journal article" date="2020" name="Nature">
        <title>Six reference-quality genomes reveal evolution of bat adaptations.</title>
        <authorList>
            <person name="Jebb D."/>
            <person name="Huang Z."/>
            <person name="Pippel M."/>
            <person name="Hughes G.M."/>
            <person name="Lavrichenko K."/>
            <person name="Devanna P."/>
            <person name="Winkler S."/>
            <person name="Jermiin L.S."/>
            <person name="Skirmuntt E.C."/>
            <person name="Katzourakis A."/>
            <person name="Burkitt-Gray L."/>
            <person name="Ray D.A."/>
            <person name="Sullivan K.A.M."/>
            <person name="Roscito J.G."/>
            <person name="Kirilenko B.M."/>
            <person name="Davalos L.M."/>
            <person name="Corthals A.P."/>
            <person name="Power M.L."/>
            <person name="Jones G."/>
            <person name="Ransome R.D."/>
            <person name="Dechmann D.K.N."/>
            <person name="Locatelli A.G."/>
            <person name="Puechmaille S.J."/>
            <person name="Fedrigo O."/>
            <person name="Jarvis E.D."/>
            <person name="Hiller M."/>
            <person name="Vernes S.C."/>
            <person name="Myers E.W."/>
            <person name="Teeling E.C."/>
        </authorList>
    </citation>
    <scope>NUCLEOTIDE SEQUENCE [LARGE SCALE GENOMIC DNA]</scope>
    <source>
        <strain evidence="2">MRouAeg1</strain>
        <tissue evidence="2">Muscle</tissue>
    </source>
</reference>
<feature type="compositionally biased region" description="Pro residues" evidence="1">
    <location>
        <begin position="133"/>
        <end position="144"/>
    </location>
</feature>
<protein>
    <submittedName>
        <fullName evidence="2">Uncharacterized protein</fullName>
    </submittedName>
</protein>
<organism evidence="2 3">
    <name type="scientific">Rousettus aegyptiacus</name>
    <name type="common">Egyptian fruit bat</name>
    <name type="synonym">Pteropus aegyptiacus</name>
    <dbReference type="NCBI Taxonomy" id="9407"/>
    <lineage>
        <taxon>Eukaryota</taxon>
        <taxon>Metazoa</taxon>
        <taxon>Chordata</taxon>
        <taxon>Craniata</taxon>
        <taxon>Vertebrata</taxon>
        <taxon>Euteleostomi</taxon>
        <taxon>Mammalia</taxon>
        <taxon>Eutheria</taxon>
        <taxon>Laurasiatheria</taxon>
        <taxon>Chiroptera</taxon>
        <taxon>Yinpterochiroptera</taxon>
        <taxon>Pteropodoidea</taxon>
        <taxon>Pteropodidae</taxon>
        <taxon>Rousettinae</taxon>
        <taxon>Rousettus</taxon>
    </lineage>
</organism>
<keyword evidence="3" id="KW-1185">Reference proteome</keyword>
<evidence type="ECO:0000256" key="1">
    <source>
        <dbReference type="SAM" id="MobiDB-lite"/>
    </source>
</evidence>
<dbReference type="AlphaFoldDB" id="A0A7J8C249"/>
<accession>A0A7J8C249</accession>
<evidence type="ECO:0000313" key="2">
    <source>
        <dbReference type="EMBL" id="KAF6404935.1"/>
    </source>
</evidence>
<evidence type="ECO:0000313" key="3">
    <source>
        <dbReference type="Proteomes" id="UP000593571"/>
    </source>
</evidence>
<dbReference type="EMBL" id="JACASE010000015">
    <property type="protein sequence ID" value="KAF6404935.1"/>
    <property type="molecule type" value="Genomic_DNA"/>
</dbReference>
<sequence length="144" mass="15411">MPPQQLHPPPPRSHRESQTANPTTRPSLLAPGTPPQPVNLHRHCGEIARCFFAVAPRELRPAPSRVLLAPPLRRDDTIPPWLCSWPSPFPPFMSHVTVPPVSSQTAPPESASLRPRASRPLPPASGVGSTGSLPPPAPAQSPLT</sequence>
<feature type="compositionally biased region" description="Pro residues" evidence="1">
    <location>
        <begin position="1"/>
        <end position="11"/>
    </location>
</feature>
<dbReference type="Proteomes" id="UP000593571">
    <property type="component" value="Unassembled WGS sequence"/>
</dbReference>
<gene>
    <name evidence="2" type="ORF">HJG63_009266</name>
</gene>
<feature type="compositionally biased region" description="Low complexity" evidence="1">
    <location>
        <begin position="106"/>
        <end position="119"/>
    </location>
</feature>
<name>A0A7J8C249_ROUAE</name>